<protein>
    <recommendedName>
        <fullName evidence="5 6">Elongator complex protein 1</fullName>
    </recommendedName>
</protein>
<dbReference type="PIRSF" id="PIRSF017233">
    <property type="entry name" value="IKAP"/>
    <property type="match status" value="1"/>
</dbReference>
<dbReference type="PANTHER" id="PTHR12747">
    <property type="entry name" value="ELONGATOR COMPLEX PROTEIN 1"/>
    <property type="match status" value="1"/>
</dbReference>
<dbReference type="GO" id="GO:0005829">
    <property type="term" value="C:cytosol"/>
    <property type="evidence" value="ECO:0007669"/>
    <property type="project" value="TreeGrafter"/>
</dbReference>
<sequence length="1222" mass="135514">MRNLIQTSYKAHAVQAQDPRCSCYMNDAVIVAGKHGPDLVVEQISPTYQALGAVSAASLERDADAIHIHYLEEEDQLCVFSRQGDIFLFETKTGTADIIGSIDAAILQVSWSPDGDIIALATQDKLTLLTRTFETLAECSLARSDLRQSANQVSVGWGRAETQFRGKHAPRDPTLPERVDAGCLAEEDDLSVQLSWRGDGQWLAHSSVQHDRRVIRVYSREGILESTSEAVDYQTQPLSWKPNGAVIASVQKTQALQQVIFFEKNGLRHGEFTVRNQSSSVNGLHWNADGTVLAVQYADSVELYTASNYHYSLKALLPVPQTAHSRFQWHPEEPLRCHILADSACHAISFKSDTLIQQPTLINDLGLVCMIDGANLGLTPIKLANVPPPMAYATLPLQKGTPRHVSIREDASMMAVLYADSVELYKLNIEELSLGALVSSLPLTCPEHVWPLQVVLTSTGRVIVLLSSSELLDLGQENDTAAQTISLAVPSLAMTAAGDGCIVQTTEGKLELYSDALTSFGAFPEPCPRFAVSSRPEGSMAFGLSDGGKLYAHQRHLTSGVTSHLVLGRLLAYTTTTHLHFIHITDSTETLRLPAAESSDERSRQIDRGSLLVCACLTADSVTLQAPRGNLETVYPRLLVLAGIRKAIDAGDWRHAWQKAKIHRINPNIMCDYDLLAFLSQMDEFVAALETASELDIFLSALKAENVSDTMYLSTFPTDTPVHAHTVPDKVSTICNQMLTLLQEKYRSTHLTSILTAHLSKQPADPDSALLLVSALREHEREEAIQHMCFLADAHQLHQRALGLYDLKLALLLAQQSQKDPREYVPFLQSIQRLTPLRQKFTLDDHLERYGKALCSLLAMTPSTEYWQEALRYIRLHQLWDTCLAALRSDRERYLIAVAAYAQELEERRDFSEAGAAFELVGKRAEASHCYTLSGHWQEALQTALLADLDTQTLAQRLADDLVEQRRFTDAAVVYRDWLHDPDAAIRFFGQAFDFTSSLLLAGSAARIDQLVKPTLREGFSHISALLAEMKSQLEAQLPRLAEVRQKRLDQPDDYFDGREGGEDAEQSGAPDNVSLAGTDATSSTQHSMFTRYTDLTGKTGSTSMSRRSGKAKRRMERQRARGKKGTIWEEEYLVNSIRRLMERLESNVRHDARKLVMGLVRCGMLVEAGEVQKAAVSLIHMARESMDAVFVGILTLPQELQRAMGERPVLQAFEVTTLVAS</sequence>
<feature type="domain" description="ELP1 first N-terminal beta-propeller" evidence="8">
    <location>
        <begin position="1"/>
        <end position="332"/>
    </location>
</feature>
<keyword evidence="14" id="KW-1185">Reference proteome</keyword>
<dbReference type="PANTHER" id="PTHR12747:SF0">
    <property type="entry name" value="ELONGATOR COMPLEX PROTEIN 1"/>
    <property type="match status" value="1"/>
</dbReference>
<keyword evidence="4" id="KW-0819">tRNA processing</keyword>
<dbReference type="SUPFAM" id="SSF69322">
    <property type="entry name" value="Tricorn protease domain 2"/>
    <property type="match status" value="1"/>
</dbReference>
<name>A0A1Y2EUI5_PROLT</name>
<dbReference type="UniPathway" id="UPA00988"/>
<feature type="compositionally biased region" description="Basic residues" evidence="7">
    <location>
        <begin position="1108"/>
        <end position="1122"/>
    </location>
</feature>
<dbReference type="InterPro" id="IPR056165">
    <property type="entry name" value="Beta-prop_ELP1_2nd"/>
</dbReference>
<dbReference type="Proteomes" id="UP000193685">
    <property type="component" value="Unassembled WGS sequence"/>
</dbReference>
<dbReference type="Pfam" id="PF23878">
    <property type="entry name" value="TPR_ELP1"/>
    <property type="match status" value="1"/>
</dbReference>
<comment type="similarity">
    <text evidence="2 6">Belongs to the ELP1/IKA1 family.</text>
</comment>
<dbReference type="InterPro" id="IPR015943">
    <property type="entry name" value="WD40/YVTN_repeat-like_dom_sf"/>
</dbReference>
<evidence type="ECO:0000256" key="5">
    <source>
        <dbReference type="ARBA" id="ARBA00029535"/>
    </source>
</evidence>
<dbReference type="GO" id="GO:0033588">
    <property type="term" value="C:elongator holoenzyme complex"/>
    <property type="evidence" value="ECO:0007669"/>
    <property type="project" value="InterPro"/>
</dbReference>
<evidence type="ECO:0000259" key="9">
    <source>
        <dbReference type="Pfam" id="PF23797"/>
    </source>
</evidence>
<comment type="function">
    <text evidence="6">Component of the elongator complex which is required for multiple tRNA modifications, including mcm5U (5-methoxycarbonylmethyl uridine), mcm5s2U (5-methoxycarbonylmethyl-2-thiouridine), and ncm5U (5-carbamoylmethyl uridine). The elongator complex catalyzes formation of carboxymethyluridine in the wobble base at position 34 in tRNAs.</text>
</comment>
<evidence type="ECO:0000256" key="2">
    <source>
        <dbReference type="ARBA" id="ARBA00006086"/>
    </source>
</evidence>
<dbReference type="InterPro" id="IPR006849">
    <property type="entry name" value="Elp1"/>
</dbReference>
<dbReference type="GO" id="GO:0002926">
    <property type="term" value="P:tRNA wobble base 5-methoxycarbonylmethyl-2-thiouridinylation"/>
    <property type="evidence" value="ECO:0007669"/>
    <property type="project" value="TreeGrafter"/>
</dbReference>
<dbReference type="Pfam" id="PF04762">
    <property type="entry name" value="Beta-prop_ELP1_1st"/>
    <property type="match status" value="1"/>
</dbReference>
<dbReference type="GO" id="GO:0005634">
    <property type="term" value="C:nucleus"/>
    <property type="evidence" value="ECO:0007669"/>
    <property type="project" value="UniProtKB-SubCell"/>
</dbReference>
<feature type="region of interest" description="Disordered" evidence="7">
    <location>
        <begin position="1049"/>
        <end position="1122"/>
    </location>
</feature>
<dbReference type="Pfam" id="PF23925">
    <property type="entry name" value="A-sol_ELP1"/>
    <property type="match status" value="1"/>
</dbReference>
<evidence type="ECO:0000256" key="1">
    <source>
        <dbReference type="ARBA" id="ARBA00005043"/>
    </source>
</evidence>
<evidence type="ECO:0000256" key="3">
    <source>
        <dbReference type="ARBA" id="ARBA00022490"/>
    </source>
</evidence>
<dbReference type="GO" id="GO:0000049">
    <property type="term" value="F:tRNA binding"/>
    <property type="evidence" value="ECO:0007669"/>
    <property type="project" value="TreeGrafter"/>
</dbReference>
<feature type="compositionally biased region" description="Polar residues" evidence="7">
    <location>
        <begin position="1097"/>
        <end position="1107"/>
    </location>
</feature>
<feature type="domain" description="ELP1 alpha-solenoid" evidence="11">
    <location>
        <begin position="637"/>
        <end position="830"/>
    </location>
</feature>
<evidence type="ECO:0000259" key="8">
    <source>
        <dbReference type="Pfam" id="PF04762"/>
    </source>
</evidence>
<organism evidence="13 14">
    <name type="scientific">Protomyces lactucae-debilis</name>
    <dbReference type="NCBI Taxonomy" id="2754530"/>
    <lineage>
        <taxon>Eukaryota</taxon>
        <taxon>Fungi</taxon>
        <taxon>Dikarya</taxon>
        <taxon>Ascomycota</taxon>
        <taxon>Taphrinomycotina</taxon>
        <taxon>Taphrinomycetes</taxon>
        <taxon>Taphrinales</taxon>
        <taxon>Protomycetaceae</taxon>
        <taxon>Protomyces</taxon>
    </lineage>
</organism>
<feature type="compositionally biased region" description="Basic and acidic residues" evidence="7">
    <location>
        <begin position="1049"/>
        <end position="1062"/>
    </location>
</feature>
<feature type="domain" description="ELP1 N-terminal second beta-propeller" evidence="9">
    <location>
        <begin position="370"/>
        <end position="613"/>
    </location>
</feature>
<evidence type="ECO:0000313" key="13">
    <source>
        <dbReference type="EMBL" id="ORY74826.1"/>
    </source>
</evidence>
<dbReference type="GeneID" id="63786797"/>
<dbReference type="Pfam" id="PF23797">
    <property type="entry name" value="Beta-prop_ELP1_2nd"/>
    <property type="match status" value="1"/>
</dbReference>
<evidence type="ECO:0000259" key="10">
    <source>
        <dbReference type="Pfam" id="PF23878"/>
    </source>
</evidence>
<dbReference type="OrthoDB" id="40048at2759"/>
<comment type="subcellular location">
    <subcellularLocation>
        <location evidence="6">Cytoplasm</location>
    </subcellularLocation>
    <subcellularLocation>
        <location evidence="6">Nucleus</location>
    </subcellularLocation>
</comment>
<gene>
    <name evidence="13" type="ORF">BCR37DRAFT_384244</name>
</gene>
<evidence type="ECO:0000313" key="14">
    <source>
        <dbReference type="Proteomes" id="UP000193685"/>
    </source>
</evidence>
<keyword evidence="3 6" id="KW-0963">Cytoplasm</keyword>
<dbReference type="STRING" id="56484.A0A1Y2EUI5"/>
<feature type="domain" description="ELP1 TPR" evidence="10">
    <location>
        <begin position="839"/>
        <end position="996"/>
    </location>
</feature>
<evidence type="ECO:0000259" key="12">
    <source>
        <dbReference type="Pfam" id="PF23936"/>
    </source>
</evidence>
<dbReference type="InterPro" id="IPR056166">
    <property type="entry name" value="TPR_ELP1"/>
</dbReference>
<dbReference type="InterPro" id="IPR056167">
    <property type="entry name" value="A-sol_ELP1"/>
</dbReference>
<dbReference type="Pfam" id="PF23936">
    <property type="entry name" value="HB_ELP1"/>
    <property type="match status" value="1"/>
</dbReference>
<dbReference type="InterPro" id="IPR056169">
    <property type="entry name" value="HB_ELP1"/>
</dbReference>
<dbReference type="AlphaFoldDB" id="A0A1Y2EUI5"/>
<evidence type="ECO:0000256" key="4">
    <source>
        <dbReference type="ARBA" id="ARBA00022694"/>
    </source>
</evidence>
<evidence type="ECO:0000259" key="11">
    <source>
        <dbReference type="Pfam" id="PF23925"/>
    </source>
</evidence>
<dbReference type="InterPro" id="IPR056164">
    <property type="entry name" value="Beta-prop_ELP1_1st"/>
</dbReference>
<evidence type="ECO:0000256" key="6">
    <source>
        <dbReference type="PIRNR" id="PIRNR017233"/>
    </source>
</evidence>
<accession>A0A1Y2EUI5</accession>
<dbReference type="EMBL" id="MCFI01000028">
    <property type="protein sequence ID" value="ORY74826.1"/>
    <property type="molecule type" value="Genomic_DNA"/>
</dbReference>
<reference evidence="13 14" key="1">
    <citation type="submission" date="2016-07" db="EMBL/GenBank/DDBJ databases">
        <title>Pervasive Adenine N6-methylation of Active Genes in Fungi.</title>
        <authorList>
            <consortium name="DOE Joint Genome Institute"/>
            <person name="Mondo S.J."/>
            <person name="Dannebaum R.O."/>
            <person name="Kuo R.C."/>
            <person name="Labutti K."/>
            <person name="Haridas S."/>
            <person name="Kuo A."/>
            <person name="Salamov A."/>
            <person name="Ahrendt S.R."/>
            <person name="Lipzen A."/>
            <person name="Sullivan W."/>
            <person name="Andreopoulos W.B."/>
            <person name="Clum A."/>
            <person name="Lindquist E."/>
            <person name="Daum C."/>
            <person name="Ramamoorthy G.K."/>
            <person name="Gryganskyi A."/>
            <person name="Culley D."/>
            <person name="Magnuson J.K."/>
            <person name="James T.Y."/>
            <person name="O'Malley M.A."/>
            <person name="Stajich J.E."/>
            <person name="Spatafora J.W."/>
            <person name="Visel A."/>
            <person name="Grigoriev I.V."/>
        </authorList>
    </citation>
    <scope>NUCLEOTIDE SEQUENCE [LARGE SCALE GENOMIC DNA]</scope>
    <source>
        <strain evidence="13 14">12-1054</strain>
    </source>
</reference>
<proteinExistence type="inferred from homology"/>
<feature type="domain" description="ELP1 three-helical bundle" evidence="12">
    <location>
        <begin position="1008"/>
        <end position="1187"/>
    </location>
</feature>
<evidence type="ECO:0000256" key="7">
    <source>
        <dbReference type="SAM" id="MobiDB-lite"/>
    </source>
</evidence>
<comment type="pathway">
    <text evidence="1">tRNA modification; 5-methoxycarbonylmethyl-2-thiouridine-tRNA biosynthesis.</text>
</comment>
<dbReference type="OMA" id="WRESLYC"/>
<dbReference type="Gene3D" id="2.130.10.10">
    <property type="entry name" value="YVTN repeat-like/Quinoprotein amine dehydrogenase"/>
    <property type="match status" value="1"/>
</dbReference>
<dbReference type="RefSeq" id="XP_040722132.1">
    <property type="nucleotide sequence ID" value="XM_040870198.1"/>
</dbReference>
<comment type="caution">
    <text evidence="13">The sequence shown here is derived from an EMBL/GenBank/DDBJ whole genome shotgun (WGS) entry which is preliminary data.</text>
</comment>
<feature type="compositionally biased region" description="Polar residues" evidence="7">
    <location>
        <begin position="1080"/>
        <end position="1091"/>
    </location>
</feature>
<keyword evidence="6" id="KW-0539">Nucleus</keyword>